<dbReference type="Gene3D" id="3.20.20.140">
    <property type="entry name" value="Metal-dependent hydrolases"/>
    <property type="match status" value="1"/>
</dbReference>
<dbReference type="SUPFAM" id="SSF51556">
    <property type="entry name" value="Metallo-dependent hydrolases"/>
    <property type="match status" value="1"/>
</dbReference>
<dbReference type="OrthoDB" id="413993at2759"/>
<evidence type="ECO:0000256" key="1">
    <source>
        <dbReference type="ARBA" id="ARBA00009275"/>
    </source>
</evidence>
<dbReference type="Ensembl" id="ENSNNAT00000030299.1">
    <property type="protein sequence ID" value="ENSNNAP00000028886.1"/>
    <property type="gene ID" value="ENSNNAG00000018553.1"/>
</dbReference>
<feature type="region of interest" description="Disordered" evidence="3">
    <location>
        <begin position="365"/>
        <end position="399"/>
    </location>
</feature>
<feature type="compositionally biased region" description="Basic and acidic residues" evidence="3">
    <location>
        <begin position="175"/>
        <end position="199"/>
    </location>
</feature>
<evidence type="ECO:0000313" key="5">
    <source>
        <dbReference type="Proteomes" id="UP000694559"/>
    </source>
</evidence>
<dbReference type="InterPro" id="IPR032466">
    <property type="entry name" value="Metal_Hydrolase"/>
</dbReference>
<gene>
    <name evidence="4" type="primary">TATDN2</name>
</gene>
<dbReference type="CDD" id="cd01310">
    <property type="entry name" value="TatD_DNAse"/>
    <property type="match status" value="1"/>
</dbReference>
<dbReference type="PROSITE" id="PS01091">
    <property type="entry name" value="TATD_3"/>
    <property type="match status" value="1"/>
</dbReference>
<reference evidence="4" key="2">
    <citation type="submission" date="2025-09" db="UniProtKB">
        <authorList>
            <consortium name="Ensembl"/>
        </authorList>
    </citation>
    <scope>IDENTIFICATION</scope>
</reference>
<feature type="compositionally biased region" description="Basic and acidic residues" evidence="3">
    <location>
        <begin position="136"/>
        <end position="154"/>
    </location>
</feature>
<dbReference type="OMA" id="QNTKRIY"/>
<feature type="compositionally biased region" description="Low complexity" evidence="3">
    <location>
        <begin position="341"/>
        <end position="350"/>
    </location>
</feature>
<dbReference type="FunFam" id="3.20.20.140:FF:000027">
    <property type="entry name" value="putative deoxyribonuclease TATDN2"/>
    <property type="match status" value="1"/>
</dbReference>
<sequence>MSSSEEKEQESNIQKDSLNSESSAELQFEKKTDLQFEKKSELQQNSNFKKATTKKENKTLQYSTKEISKPGTGLIQISTVSRSEHETDFQPDLNIEKAVTKTDNKTDHSVSSKHRHKRSKSEYELEVEQASSFKKAVKETEEESSKYSIREHAKPLVRSKQSHRLSILEDELDVREDSSVEKASTKRENKTKCNTRELSKPVVTSNYVHIEASDEEEFYQGSDDSQVSVKEKIDVGQSKTKKENCRSQQKFKIKSSCSPIGEQKDEQVSPKQLSKTSDGNIFTSQSKTKKQKSETYLRSIAENSKCEAEETKQNSSNQKALIKGIGASAKHKNITKDKCISSTSSNAQSDASEKFVNLQRTVTVESSQESMFMDDSETDQKSKKELSAENNWSDTEDGEPLVTFSQEDSIPNHSLSETKEMSSSTTEFVMYPPHLYSQKMSDYSKYWTSSPKPTHSFSSPTENLSYSNHLCNISLERSMNTMKDKKFSLESRQKREWSYGSLLDYKEKKRRHSMDIAYVPIFSSSRKSDSFTNNCVNQDLTRNLPKYLEEGFIDTHCHLDMLYSKTGFGGTFSEFRKMYSSTFPKEFQGCIADFCDPRTLKNNLWEDLLNEDMVWGAFGCHPHFARYYTEQHERNLLQAMRHPKAIAFGEIGLDYSHKCSTEISKQHKVFERQLNLAVSLKKPLVIHCRDADGDLLEIMKKCVPKDYKIHRHCFTGRYSVIEPLLDYFPNLTVGFTALLSYPSANEVRESVRKIPLNKIVVETDAPYFLPRQVPKNVSRFSHPGVALHTVKEIACLKEVSLPVMLSVLRQNTNKIYNL</sequence>
<feature type="region of interest" description="Disordered" evidence="3">
    <location>
        <begin position="330"/>
        <end position="352"/>
    </location>
</feature>
<dbReference type="Pfam" id="PF01026">
    <property type="entry name" value="TatD_DNase"/>
    <property type="match status" value="1"/>
</dbReference>
<feature type="compositionally biased region" description="Polar residues" evidence="3">
    <location>
        <begin position="11"/>
        <end position="25"/>
    </location>
</feature>
<feature type="region of interest" description="Disordered" evidence="3">
    <location>
        <begin position="1"/>
        <end position="68"/>
    </location>
</feature>
<proteinExistence type="inferred from homology"/>
<dbReference type="Proteomes" id="UP000694559">
    <property type="component" value="Unplaced"/>
</dbReference>
<dbReference type="PANTHER" id="PTHR46363">
    <property type="entry name" value="DEOXYRIBONUCLEASE TATDN2-RELATED"/>
    <property type="match status" value="1"/>
</dbReference>
<protein>
    <submittedName>
        <fullName evidence="4">TatD DNase domain containing 2</fullName>
    </submittedName>
</protein>
<feature type="compositionally biased region" description="Basic and acidic residues" evidence="3">
    <location>
        <begin position="27"/>
        <end position="41"/>
    </location>
</feature>
<dbReference type="InterPro" id="IPR001130">
    <property type="entry name" value="TatD-like"/>
</dbReference>
<feature type="compositionally biased region" description="Polar residues" evidence="3">
    <location>
        <begin position="246"/>
        <end position="258"/>
    </location>
</feature>
<feature type="region of interest" description="Disordered" evidence="3">
    <location>
        <begin position="81"/>
        <end position="297"/>
    </location>
</feature>
<evidence type="ECO:0000256" key="2">
    <source>
        <dbReference type="ARBA" id="ARBA00022801"/>
    </source>
</evidence>
<evidence type="ECO:0000313" key="4">
    <source>
        <dbReference type="Ensembl" id="ENSNNAP00000028886.1"/>
    </source>
</evidence>
<dbReference type="PROSITE" id="PS01137">
    <property type="entry name" value="TATD_1"/>
    <property type="match status" value="1"/>
</dbReference>
<dbReference type="GO" id="GO:0016788">
    <property type="term" value="F:hydrolase activity, acting on ester bonds"/>
    <property type="evidence" value="ECO:0007669"/>
    <property type="project" value="InterPro"/>
</dbReference>
<accession>A0A8C6YEV0</accession>
<feature type="compositionally biased region" description="Basic and acidic residues" evidence="3">
    <location>
        <begin position="378"/>
        <end position="387"/>
    </location>
</feature>
<feature type="compositionally biased region" description="Basic and acidic residues" evidence="3">
    <location>
        <begin position="229"/>
        <end position="245"/>
    </location>
</feature>
<feature type="compositionally biased region" description="Basic and acidic residues" evidence="3">
    <location>
        <begin position="1"/>
        <end position="10"/>
    </location>
</feature>
<organism evidence="4 5">
    <name type="scientific">Naja naja</name>
    <name type="common">Indian cobra</name>
    <dbReference type="NCBI Taxonomy" id="35670"/>
    <lineage>
        <taxon>Eukaryota</taxon>
        <taxon>Metazoa</taxon>
        <taxon>Chordata</taxon>
        <taxon>Craniata</taxon>
        <taxon>Vertebrata</taxon>
        <taxon>Euteleostomi</taxon>
        <taxon>Lepidosauria</taxon>
        <taxon>Squamata</taxon>
        <taxon>Bifurcata</taxon>
        <taxon>Unidentata</taxon>
        <taxon>Episquamata</taxon>
        <taxon>Toxicofera</taxon>
        <taxon>Serpentes</taxon>
        <taxon>Colubroidea</taxon>
        <taxon>Elapidae</taxon>
        <taxon>Elapinae</taxon>
        <taxon>Naja</taxon>
    </lineage>
</organism>
<dbReference type="PANTHER" id="PTHR46363:SF1">
    <property type="entry name" value="DEOXYRIBONUCLEASE TATDN2-RELATED"/>
    <property type="match status" value="1"/>
</dbReference>
<comment type="similarity">
    <text evidence="1">Belongs to the metallo-dependent hydrolases superfamily. TatD-type hydrolase family.</text>
</comment>
<name>A0A8C6YEV0_NAJNA</name>
<dbReference type="InterPro" id="IPR018228">
    <property type="entry name" value="DNase_TatD-rel_CS"/>
</dbReference>
<keyword evidence="2" id="KW-0378">Hydrolase</keyword>
<evidence type="ECO:0000256" key="3">
    <source>
        <dbReference type="SAM" id="MobiDB-lite"/>
    </source>
</evidence>
<keyword evidence="5" id="KW-1185">Reference proteome</keyword>
<feature type="compositionally biased region" description="Polar residues" evidence="3">
    <location>
        <begin position="269"/>
        <end position="282"/>
    </location>
</feature>
<feature type="compositionally biased region" description="Basic and acidic residues" evidence="3">
    <location>
        <begin position="82"/>
        <end position="110"/>
    </location>
</feature>
<dbReference type="GeneTree" id="ENSGT00940000155616"/>
<reference evidence="4" key="1">
    <citation type="submission" date="2025-08" db="UniProtKB">
        <authorList>
            <consortium name="Ensembl"/>
        </authorList>
    </citation>
    <scope>IDENTIFICATION</scope>
</reference>
<dbReference type="AlphaFoldDB" id="A0A8C6YEV0"/>